<dbReference type="PANTHER" id="PTHR15583">
    <property type="entry name" value="INTERLEUKIN-17 RECEPTOR"/>
    <property type="match status" value="1"/>
</dbReference>
<proteinExistence type="predicted"/>
<feature type="region of interest" description="Disordered" evidence="11">
    <location>
        <begin position="630"/>
        <end position="653"/>
    </location>
</feature>
<evidence type="ECO:0000256" key="2">
    <source>
        <dbReference type="ARBA" id="ARBA00004479"/>
    </source>
</evidence>
<keyword evidence="9" id="KW-0325">Glycoprotein</keyword>
<keyword evidence="5" id="KW-0732">Signal</keyword>
<dbReference type="InterPro" id="IPR039465">
    <property type="entry name" value="IL-17_rcpt-like"/>
</dbReference>
<keyword evidence="8" id="KW-0675">Receptor</keyword>
<keyword evidence="3" id="KW-1003">Cell membrane</keyword>
<protein>
    <recommendedName>
        <fullName evidence="13">SEFIR domain-containing protein</fullName>
    </recommendedName>
</protein>
<organism evidence="14 15">
    <name type="scientific">Sander lucioperca</name>
    <name type="common">Pike-perch</name>
    <name type="synonym">Perca lucioperca</name>
    <dbReference type="NCBI Taxonomy" id="283035"/>
    <lineage>
        <taxon>Eukaryota</taxon>
        <taxon>Metazoa</taxon>
        <taxon>Chordata</taxon>
        <taxon>Craniata</taxon>
        <taxon>Vertebrata</taxon>
        <taxon>Euteleostomi</taxon>
        <taxon>Actinopterygii</taxon>
        <taxon>Neopterygii</taxon>
        <taxon>Teleostei</taxon>
        <taxon>Neoteleostei</taxon>
        <taxon>Acanthomorphata</taxon>
        <taxon>Eupercaria</taxon>
        <taxon>Perciformes</taxon>
        <taxon>Percoidei</taxon>
        <taxon>Percidae</taxon>
        <taxon>Luciopercinae</taxon>
        <taxon>Sander</taxon>
    </lineage>
</organism>
<dbReference type="Ensembl" id="ENSSLUT00000055039.1">
    <property type="protein sequence ID" value="ENSSLUP00000053469.1"/>
    <property type="gene ID" value="ENSSLUG00000023181.1"/>
</dbReference>
<sequence>MHVKDLNTSFTTIDTYSRVFASGIVENSVLILRTALLSTACPYADALPDPDDTVDVTHVQLEVILCCSATHNNCEPCLQINITVQEVDNAKEVSEESGDHTDEEEFPEPEKVMFGIPVVVEVYAKRTHNIQNITIPSSEEVCSMNLKGTVKECAPRLRAVTDHKRNVVLVQLENNDTREDELMWKMVWNDISGEVLPWPKERREMTISSNFVAPCLCFQVWRKGKTLHGELCPFENQQYALERMQHNVSVSVKESPMREDDVGLIWNVTAPCRLEAEVRLCKKDLAGGQCEEVTGSRQILHKHAGWSATRSGHWVKHQEKPFGFFTSSHILRFYMHFNFTLYVWSLPLLIGLLLMCLAIIGAYLIQGVLKGYMWRWLKEDDVKGAVGGGHVVLLYPSDDNQALPELMNYLGSSLQGLGFSVSLDLWSQTELSVLGPVPWLHSRLNRLQKQGGKVVLVLTQAAWIRAEEWGARSWERNTPRERNRVMEEEEAERIYTASSPCVDVFTASLSCVLADYLQGRAGERFMLVQFESLPPEPPGGFRPLPELFRGLHVYSLPSQSLGFLTELAGSRQMATASARRKRAGGLRLASRALARGLSGFTAGTTLLRLAGVSQSCVGVGVEDSGETVPLQPRIITPPSSPDSNPKVREMDWV</sequence>
<keyword evidence="7 12" id="KW-0472">Membrane</keyword>
<evidence type="ECO:0000313" key="14">
    <source>
        <dbReference type="Ensembl" id="ENSSLUP00000053469.1"/>
    </source>
</evidence>
<dbReference type="PANTHER" id="PTHR15583:SF12">
    <property type="entry name" value="INTERLEUKIN-17 RECEPTOR C"/>
    <property type="match status" value="1"/>
</dbReference>
<dbReference type="InterPro" id="IPR013568">
    <property type="entry name" value="SEFIR_dom"/>
</dbReference>
<evidence type="ECO:0000313" key="15">
    <source>
        <dbReference type="Proteomes" id="UP000694568"/>
    </source>
</evidence>
<keyword evidence="6 12" id="KW-1133">Transmembrane helix</keyword>
<evidence type="ECO:0000259" key="13">
    <source>
        <dbReference type="PROSITE" id="PS51534"/>
    </source>
</evidence>
<dbReference type="Pfam" id="PF15037">
    <property type="entry name" value="IL17_R_N"/>
    <property type="match status" value="1"/>
</dbReference>
<evidence type="ECO:0000256" key="6">
    <source>
        <dbReference type="ARBA" id="ARBA00022989"/>
    </source>
</evidence>
<evidence type="ECO:0000256" key="4">
    <source>
        <dbReference type="ARBA" id="ARBA00022692"/>
    </source>
</evidence>
<evidence type="ECO:0000256" key="3">
    <source>
        <dbReference type="ARBA" id="ARBA00022475"/>
    </source>
</evidence>
<keyword evidence="10" id="KW-0395">Inflammatory response</keyword>
<reference evidence="14" key="2">
    <citation type="submission" date="2025-09" db="UniProtKB">
        <authorList>
            <consortium name="Ensembl"/>
        </authorList>
    </citation>
    <scope>IDENTIFICATION</scope>
</reference>
<dbReference type="GeneTree" id="ENSGT00940000168503"/>
<evidence type="ECO:0000256" key="5">
    <source>
        <dbReference type="ARBA" id="ARBA00022729"/>
    </source>
</evidence>
<dbReference type="InterPro" id="IPR027841">
    <property type="entry name" value="IL-17_rcpt_C/E_N"/>
</dbReference>
<evidence type="ECO:0000256" key="9">
    <source>
        <dbReference type="ARBA" id="ARBA00023180"/>
    </source>
</evidence>
<feature type="domain" description="SEFIR" evidence="13">
    <location>
        <begin position="388"/>
        <end position="565"/>
    </location>
</feature>
<accession>A0A8D0DEI9</accession>
<comment type="subcellular location">
    <subcellularLocation>
        <location evidence="1">Cell membrane</location>
        <topology evidence="1">Single-pass membrane protein</topology>
    </subcellularLocation>
    <subcellularLocation>
        <location evidence="2">Membrane</location>
        <topology evidence="2">Single-pass type I membrane protein</topology>
    </subcellularLocation>
</comment>
<evidence type="ECO:0000256" key="12">
    <source>
        <dbReference type="SAM" id="Phobius"/>
    </source>
</evidence>
<evidence type="ECO:0000256" key="8">
    <source>
        <dbReference type="ARBA" id="ARBA00023170"/>
    </source>
</evidence>
<dbReference type="Proteomes" id="UP000694568">
    <property type="component" value="Unplaced"/>
</dbReference>
<evidence type="ECO:0000256" key="7">
    <source>
        <dbReference type="ARBA" id="ARBA00023136"/>
    </source>
</evidence>
<dbReference type="Gene3D" id="3.40.50.11530">
    <property type="match status" value="1"/>
</dbReference>
<dbReference type="GO" id="GO:0005886">
    <property type="term" value="C:plasma membrane"/>
    <property type="evidence" value="ECO:0007669"/>
    <property type="project" value="UniProtKB-SubCell"/>
</dbReference>
<name>A0A8D0DEI9_SANLU</name>
<keyword evidence="15" id="KW-1185">Reference proteome</keyword>
<keyword evidence="4 12" id="KW-0812">Transmembrane</keyword>
<feature type="transmembrane region" description="Helical" evidence="12">
    <location>
        <begin position="341"/>
        <end position="365"/>
    </location>
</feature>
<dbReference type="AlphaFoldDB" id="A0A8D0DEI9"/>
<dbReference type="PROSITE" id="PS51534">
    <property type="entry name" value="SEFIR"/>
    <property type="match status" value="1"/>
</dbReference>
<dbReference type="Pfam" id="PF08357">
    <property type="entry name" value="SEFIR"/>
    <property type="match status" value="1"/>
</dbReference>
<evidence type="ECO:0000256" key="10">
    <source>
        <dbReference type="ARBA" id="ARBA00023198"/>
    </source>
</evidence>
<evidence type="ECO:0000256" key="1">
    <source>
        <dbReference type="ARBA" id="ARBA00004162"/>
    </source>
</evidence>
<dbReference type="GO" id="GO:0030368">
    <property type="term" value="F:interleukin-17 receptor activity"/>
    <property type="evidence" value="ECO:0007669"/>
    <property type="project" value="InterPro"/>
</dbReference>
<evidence type="ECO:0000256" key="11">
    <source>
        <dbReference type="SAM" id="MobiDB-lite"/>
    </source>
</evidence>
<reference evidence="14" key="1">
    <citation type="submission" date="2025-08" db="UniProtKB">
        <authorList>
            <consortium name="Ensembl"/>
        </authorList>
    </citation>
    <scope>IDENTIFICATION</scope>
</reference>
<dbReference type="GO" id="GO:0006954">
    <property type="term" value="P:inflammatory response"/>
    <property type="evidence" value="ECO:0007669"/>
    <property type="project" value="UniProtKB-KW"/>
</dbReference>